<dbReference type="InterPro" id="IPR011979">
    <property type="entry name" value="Antitox_Xre"/>
</dbReference>
<evidence type="ECO:0000259" key="1">
    <source>
        <dbReference type="Pfam" id="PF09722"/>
    </source>
</evidence>
<comment type="caution">
    <text evidence="3">The sequence shown here is derived from an EMBL/GenBank/DDBJ whole genome shotgun (WGS) entry which is preliminary data.</text>
</comment>
<feature type="domain" description="Antitoxin Xre/MbcA/ParS-like toxin-binding" evidence="1">
    <location>
        <begin position="91"/>
        <end position="140"/>
    </location>
</feature>
<evidence type="ECO:0000313" key="3">
    <source>
        <dbReference type="EMBL" id="MDT0631987.1"/>
    </source>
</evidence>
<reference evidence="3 4" key="1">
    <citation type="submission" date="2023-09" db="EMBL/GenBank/DDBJ databases">
        <authorList>
            <person name="Rey-Velasco X."/>
        </authorList>
    </citation>
    <scope>NUCLEOTIDE SEQUENCE [LARGE SCALE GENOMIC DNA]</scope>
    <source>
        <strain evidence="3 4">F394</strain>
    </source>
</reference>
<dbReference type="Proteomes" id="UP001267426">
    <property type="component" value="Unassembled WGS sequence"/>
</dbReference>
<gene>
    <name evidence="3" type="ORF">RM540_09535</name>
</gene>
<accession>A0ABU3BRR9</accession>
<feature type="domain" description="Antitoxin Xre-like helix-turn-helix" evidence="2">
    <location>
        <begin position="25"/>
        <end position="86"/>
    </location>
</feature>
<name>A0ABU3BRR9_9BACT</name>
<organism evidence="3 4">
    <name type="scientific">Rubrivirga litoralis</name>
    <dbReference type="NCBI Taxonomy" id="3075598"/>
    <lineage>
        <taxon>Bacteria</taxon>
        <taxon>Pseudomonadati</taxon>
        <taxon>Rhodothermota</taxon>
        <taxon>Rhodothermia</taxon>
        <taxon>Rhodothermales</taxon>
        <taxon>Rubricoccaceae</taxon>
        <taxon>Rubrivirga</taxon>
    </lineage>
</organism>
<dbReference type="RefSeq" id="WP_311663484.1">
    <property type="nucleotide sequence ID" value="NZ_JAVRHT010000019.1"/>
</dbReference>
<dbReference type="Pfam" id="PF20432">
    <property type="entry name" value="Xre-like-HTH"/>
    <property type="match status" value="1"/>
</dbReference>
<evidence type="ECO:0000259" key="2">
    <source>
        <dbReference type="Pfam" id="PF20432"/>
    </source>
</evidence>
<dbReference type="Pfam" id="PF09722">
    <property type="entry name" value="Xre_MbcA_ParS_C"/>
    <property type="match status" value="1"/>
</dbReference>
<keyword evidence="4" id="KW-1185">Reference proteome</keyword>
<proteinExistence type="predicted"/>
<dbReference type="EMBL" id="JAVRHT010000019">
    <property type="protein sequence ID" value="MDT0631987.1"/>
    <property type="molecule type" value="Genomic_DNA"/>
</dbReference>
<protein>
    <submittedName>
        <fullName evidence="3">Antitoxin Xre/MbcA/ParS toxin-binding domain-containing protein</fullName>
    </submittedName>
</protein>
<evidence type="ECO:0000313" key="4">
    <source>
        <dbReference type="Proteomes" id="UP001267426"/>
    </source>
</evidence>
<dbReference type="InterPro" id="IPR046847">
    <property type="entry name" value="Xre-like_HTH"/>
</dbReference>
<dbReference type="NCBIfam" id="TIGR02293">
    <property type="entry name" value="TAS_TIGR02293"/>
    <property type="match status" value="1"/>
</dbReference>
<sequence>MVVSDVARQLGGARAVRRSIRSPLDLARAVEGGLPVETADALVEGGALDAAELYRLVVPRRTLSHRRTQGGRLTPAESDRVARVARAVAFAEETLGNPDKAGAWLRRPNRELGGAKPLDLLTTDQGARTVEAVLDRLAYGVYA</sequence>
<dbReference type="InterPro" id="IPR024467">
    <property type="entry name" value="Xre/MbcA/ParS-like_toxin-bd"/>
</dbReference>